<organism evidence="1 4">
    <name type="scientific">Streptomyces cinereoruber</name>
    <dbReference type="NCBI Taxonomy" id="67260"/>
    <lineage>
        <taxon>Bacteria</taxon>
        <taxon>Bacillati</taxon>
        <taxon>Actinomycetota</taxon>
        <taxon>Actinomycetes</taxon>
        <taxon>Kitasatosporales</taxon>
        <taxon>Streptomycetaceae</taxon>
        <taxon>Streptomyces</taxon>
    </lineage>
</organism>
<evidence type="ECO:0000313" key="1">
    <source>
        <dbReference type="EMBL" id="GGR43561.1"/>
    </source>
</evidence>
<protein>
    <submittedName>
        <fullName evidence="1">Uncharacterized protein</fullName>
    </submittedName>
</protein>
<dbReference type="AlphaFoldDB" id="A0AAV4KS61"/>
<dbReference type="GeneID" id="95457452"/>
<proteinExistence type="predicted"/>
<keyword evidence="3" id="KW-1185">Reference proteome</keyword>
<reference evidence="2 3" key="2">
    <citation type="submission" date="2017-09" db="EMBL/GenBank/DDBJ databases">
        <authorList>
            <person name="Lee N."/>
            <person name="Cho B.-K."/>
        </authorList>
    </citation>
    <scope>NUCLEOTIDE SEQUENCE [LARGE SCALE GENOMIC DNA]</scope>
    <source>
        <strain evidence="2 3">ATCC 19740</strain>
    </source>
</reference>
<evidence type="ECO:0000313" key="3">
    <source>
        <dbReference type="Proteomes" id="UP000326029"/>
    </source>
</evidence>
<gene>
    <name evidence="2" type="ORF">CP977_27185</name>
    <name evidence="1" type="ORF">GCM10010497_53830</name>
</gene>
<accession>A0AAV4KS61</accession>
<reference evidence="1" key="3">
    <citation type="submission" date="2023-08" db="EMBL/GenBank/DDBJ databases">
        <authorList>
            <person name="Sun Q."/>
            <person name="Ohkuma M."/>
        </authorList>
    </citation>
    <scope>NUCLEOTIDE SEQUENCE</scope>
    <source>
        <strain evidence="1">JCM 4205</strain>
    </source>
</reference>
<dbReference type="Proteomes" id="UP000326029">
    <property type="component" value="Chromosome"/>
</dbReference>
<evidence type="ECO:0000313" key="4">
    <source>
        <dbReference type="Proteomes" id="UP000642014"/>
    </source>
</evidence>
<dbReference type="EMBL" id="BMSJ01000011">
    <property type="protein sequence ID" value="GGR43561.1"/>
    <property type="molecule type" value="Genomic_DNA"/>
</dbReference>
<name>A0AAV4KS61_9ACTN</name>
<sequence>MTEHRRALERALREAGVPAGYYWIEGVHEPSPVPTDFAYMRAAPGGGGWETGVYERGAYEPVAVHPDETDACAHLRTLLGA</sequence>
<dbReference type="RefSeq" id="WP_062751615.1">
    <property type="nucleotide sequence ID" value="NZ_BMSJ01000011.1"/>
</dbReference>
<dbReference type="EMBL" id="CP023693">
    <property type="protein sequence ID" value="QEV35403.1"/>
    <property type="molecule type" value="Genomic_DNA"/>
</dbReference>
<evidence type="ECO:0000313" key="2">
    <source>
        <dbReference type="EMBL" id="QEV35403.1"/>
    </source>
</evidence>
<reference evidence="1 4" key="1">
    <citation type="journal article" date="2014" name="Int. J. Syst. Evol. Microbiol.">
        <title>Complete genome sequence of Corynebacterium casei LMG S-19264T (=DSM 44701T), isolated from a smear-ripened cheese.</title>
        <authorList>
            <consortium name="US DOE Joint Genome Institute (JGI-PGF)"/>
            <person name="Walter F."/>
            <person name="Albersmeier A."/>
            <person name="Kalinowski J."/>
            <person name="Ruckert C."/>
        </authorList>
    </citation>
    <scope>NUCLEOTIDE SEQUENCE [LARGE SCALE GENOMIC DNA]</scope>
    <source>
        <strain evidence="1 4">JCM 4205</strain>
    </source>
</reference>
<dbReference type="Proteomes" id="UP000642014">
    <property type="component" value="Unassembled WGS sequence"/>
</dbReference>